<feature type="domain" description="SMP-30/Gluconolactonase/LRE-like region" evidence="2">
    <location>
        <begin position="168"/>
        <end position="383"/>
    </location>
</feature>
<organism evidence="3 4">
    <name type="scientific">Cladorrhinum samala</name>
    <dbReference type="NCBI Taxonomy" id="585594"/>
    <lineage>
        <taxon>Eukaryota</taxon>
        <taxon>Fungi</taxon>
        <taxon>Dikarya</taxon>
        <taxon>Ascomycota</taxon>
        <taxon>Pezizomycotina</taxon>
        <taxon>Sordariomycetes</taxon>
        <taxon>Sordariomycetidae</taxon>
        <taxon>Sordariales</taxon>
        <taxon>Podosporaceae</taxon>
        <taxon>Cladorrhinum</taxon>
    </lineage>
</organism>
<dbReference type="SUPFAM" id="SSF63829">
    <property type="entry name" value="Calcium-dependent phosphotriesterase"/>
    <property type="match status" value="1"/>
</dbReference>
<dbReference type="PANTHER" id="PTHR47064">
    <property type="entry name" value="PUTATIVE (AFU_ORTHOLOGUE AFUA_1G08990)-RELATED"/>
    <property type="match status" value="1"/>
</dbReference>
<dbReference type="PANTHER" id="PTHR47064:SF2">
    <property type="entry name" value="SMP-30_GLUCONOLACTONASE_LRE-LIKE REGION DOMAIN-CONTAINING PROTEIN-RELATED"/>
    <property type="match status" value="1"/>
</dbReference>
<protein>
    <recommendedName>
        <fullName evidence="2">SMP-30/Gluconolactonase/LRE-like region domain-containing protein</fullName>
    </recommendedName>
</protein>
<dbReference type="Proteomes" id="UP001321749">
    <property type="component" value="Unassembled WGS sequence"/>
</dbReference>
<evidence type="ECO:0000313" key="4">
    <source>
        <dbReference type="Proteomes" id="UP001321749"/>
    </source>
</evidence>
<keyword evidence="1" id="KW-0732">Signal</keyword>
<dbReference type="Pfam" id="PF08450">
    <property type="entry name" value="SGL"/>
    <property type="match status" value="1"/>
</dbReference>
<dbReference type="Gene3D" id="2.120.10.30">
    <property type="entry name" value="TolB, C-terminal domain"/>
    <property type="match status" value="1"/>
</dbReference>
<dbReference type="InterPro" id="IPR011042">
    <property type="entry name" value="6-blade_b-propeller_TolB-like"/>
</dbReference>
<dbReference type="InterPro" id="IPR013658">
    <property type="entry name" value="SGL"/>
</dbReference>
<accession>A0AAV9I076</accession>
<evidence type="ECO:0000256" key="1">
    <source>
        <dbReference type="SAM" id="SignalP"/>
    </source>
</evidence>
<comment type="caution">
    <text evidence="3">The sequence shown here is derived from an EMBL/GenBank/DDBJ whole genome shotgun (WGS) entry which is preliminary data.</text>
</comment>
<dbReference type="AlphaFoldDB" id="A0AAV9I076"/>
<dbReference type="InterPro" id="IPR052988">
    <property type="entry name" value="Oryzine_lactonohydrolase"/>
</dbReference>
<evidence type="ECO:0000259" key="2">
    <source>
        <dbReference type="Pfam" id="PF08450"/>
    </source>
</evidence>
<sequence>MASLRSVAVTVALAGNLVSASSLASSSKRAVPALAQVINQKSFNVLPSVPTAEEYNASSAPWVPLNFTAAGLADKPFHVYDDEFLAIIGPNPTFTIIAQTPKDPIFHEAVVWYKAKDEVFFVQNAGNPDAGTGLNKSAAIYKISLKEADAVKNLRDAVGKVEVVHVPSTPEIPNPNGATQYKSQILFAAEGQGAKIPPALIVMNPVEPYNTTVLLNNYFGRQFNSLNDLAIHPKNLDVYFTDPTYGESNNFRPAPGMQNQVWRYNDRTGAVTVAADGFVMPNGITFSPDGKYAYVTDTGIWRHGLELSNPSSIYRFTVQPDGTFEDRKTFAFVDTNIPDGVHTDSKGNVYAGAGDGVYVWNPSGKLIGKIYTGRTAANFQFVGGGRMVVCGETRLYYVTLEGGTGEGAFVDSYL</sequence>
<dbReference type="EMBL" id="MU864931">
    <property type="protein sequence ID" value="KAK4466564.1"/>
    <property type="molecule type" value="Genomic_DNA"/>
</dbReference>
<keyword evidence="4" id="KW-1185">Reference proteome</keyword>
<proteinExistence type="predicted"/>
<feature type="chain" id="PRO_5043956418" description="SMP-30/Gluconolactonase/LRE-like region domain-containing protein" evidence="1">
    <location>
        <begin position="21"/>
        <end position="414"/>
    </location>
</feature>
<reference evidence="3" key="2">
    <citation type="submission" date="2023-06" db="EMBL/GenBank/DDBJ databases">
        <authorList>
            <consortium name="Lawrence Berkeley National Laboratory"/>
            <person name="Mondo S.J."/>
            <person name="Hensen N."/>
            <person name="Bonometti L."/>
            <person name="Westerberg I."/>
            <person name="Brannstrom I.O."/>
            <person name="Guillou S."/>
            <person name="Cros-Aarteil S."/>
            <person name="Calhoun S."/>
            <person name="Haridas S."/>
            <person name="Kuo A."/>
            <person name="Pangilinan J."/>
            <person name="Riley R."/>
            <person name="Labutti K."/>
            <person name="Andreopoulos B."/>
            <person name="Lipzen A."/>
            <person name="Chen C."/>
            <person name="Yanf M."/>
            <person name="Daum C."/>
            <person name="Ng V."/>
            <person name="Clum A."/>
            <person name="Steindorff A."/>
            <person name="Ohm R."/>
            <person name="Martin F."/>
            <person name="Silar P."/>
            <person name="Natvig D."/>
            <person name="Lalanne C."/>
            <person name="Gautier V."/>
            <person name="Ament-Velasquez S.L."/>
            <person name="Kruys A."/>
            <person name="Hutchinson M.I."/>
            <person name="Powell A.J."/>
            <person name="Barry K."/>
            <person name="Miller A.N."/>
            <person name="Grigoriev I.V."/>
            <person name="Debuchy R."/>
            <person name="Gladieux P."/>
            <person name="Thoren M.H."/>
            <person name="Johannesson H."/>
        </authorList>
    </citation>
    <scope>NUCLEOTIDE SEQUENCE</scope>
    <source>
        <strain evidence="3">PSN324</strain>
    </source>
</reference>
<feature type="signal peptide" evidence="1">
    <location>
        <begin position="1"/>
        <end position="20"/>
    </location>
</feature>
<reference evidence="3" key="1">
    <citation type="journal article" date="2023" name="Mol. Phylogenet. Evol.">
        <title>Genome-scale phylogeny and comparative genomics of the fungal order Sordariales.</title>
        <authorList>
            <person name="Hensen N."/>
            <person name="Bonometti L."/>
            <person name="Westerberg I."/>
            <person name="Brannstrom I.O."/>
            <person name="Guillou S."/>
            <person name="Cros-Aarteil S."/>
            <person name="Calhoun S."/>
            <person name="Haridas S."/>
            <person name="Kuo A."/>
            <person name="Mondo S."/>
            <person name="Pangilinan J."/>
            <person name="Riley R."/>
            <person name="LaButti K."/>
            <person name="Andreopoulos B."/>
            <person name="Lipzen A."/>
            <person name="Chen C."/>
            <person name="Yan M."/>
            <person name="Daum C."/>
            <person name="Ng V."/>
            <person name="Clum A."/>
            <person name="Steindorff A."/>
            <person name="Ohm R.A."/>
            <person name="Martin F."/>
            <person name="Silar P."/>
            <person name="Natvig D.O."/>
            <person name="Lalanne C."/>
            <person name="Gautier V."/>
            <person name="Ament-Velasquez S.L."/>
            <person name="Kruys A."/>
            <person name="Hutchinson M.I."/>
            <person name="Powell A.J."/>
            <person name="Barry K."/>
            <person name="Miller A.N."/>
            <person name="Grigoriev I.V."/>
            <person name="Debuchy R."/>
            <person name="Gladieux P."/>
            <person name="Hiltunen Thoren M."/>
            <person name="Johannesson H."/>
        </authorList>
    </citation>
    <scope>NUCLEOTIDE SEQUENCE</scope>
    <source>
        <strain evidence="3">PSN324</strain>
    </source>
</reference>
<name>A0AAV9I076_9PEZI</name>
<evidence type="ECO:0000313" key="3">
    <source>
        <dbReference type="EMBL" id="KAK4466564.1"/>
    </source>
</evidence>
<gene>
    <name evidence="3" type="ORF">QBC42DRAFT_216618</name>
</gene>